<keyword evidence="3" id="KW-1003">Cell membrane</keyword>
<keyword evidence="8" id="KW-0418">Kinase</keyword>
<feature type="transmembrane region" description="Helical" evidence="12">
    <location>
        <begin position="129"/>
        <end position="152"/>
    </location>
</feature>
<keyword evidence="9 12" id="KW-1133">Transmembrane helix</keyword>
<evidence type="ECO:0000256" key="11">
    <source>
        <dbReference type="PROSITE-ProRule" id="PRU00421"/>
    </source>
</evidence>
<evidence type="ECO:0000256" key="3">
    <source>
        <dbReference type="ARBA" id="ARBA00022475"/>
    </source>
</evidence>
<dbReference type="Proteomes" id="UP000182762">
    <property type="component" value="Unassembled WGS sequence"/>
</dbReference>
<evidence type="ECO:0000256" key="4">
    <source>
        <dbReference type="ARBA" id="ARBA00022597"/>
    </source>
</evidence>
<keyword evidence="5" id="KW-0808">Transferase</keyword>
<feature type="transmembrane region" description="Helical" evidence="12">
    <location>
        <begin position="62"/>
        <end position="79"/>
    </location>
</feature>
<accession>A0A1I5ZFW7</accession>
<dbReference type="PROSITE" id="PS51098">
    <property type="entry name" value="PTS_EIIB_TYPE_1"/>
    <property type="match status" value="1"/>
</dbReference>
<feature type="domain" description="PTS EIIC type-1" evidence="14">
    <location>
        <begin position="1"/>
        <end position="418"/>
    </location>
</feature>
<evidence type="ECO:0000259" key="14">
    <source>
        <dbReference type="PROSITE" id="PS51103"/>
    </source>
</evidence>
<gene>
    <name evidence="15" type="ORF">SAMN02745910_01998</name>
</gene>
<feature type="transmembrane region" description="Helical" evidence="12">
    <location>
        <begin position="173"/>
        <end position="196"/>
    </location>
</feature>
<feature type="active site" description="Phosphocysteine intermediate; for EIIB activity" evidence="11">
    <location>
        <position position="473"/>
    </location>
</feature>
<dbReference type="Pfam" id="PF00367">
    <property type="entry name" value="PTS_EIIB"/>
    <property type="match status" value="1"/>
</dbReference>
<sequence>MMKAVQRFGGAMYVPVMLFSFAGIVVGLTILLQNPQIMGNLADPDGLLYKFSYIIQEGGWTVFRQMPILFAIGIPIALAKTAQARACMESLVVYLTFNYFVSAILTLWGNKFRVDMNADIGGVSGLTEIAGIKTLDTSIIGSILVSCIVVYIHNRYFDKKLPDFLGIFQGSTYVFFISFFVMLPLAFIVTFIWPIIQGGIASLQGILVSSGVFGVGLYTFLERALIPTGLHHFVYTPFIYGPAIVNGGINTYWIEHLNQYASSALSLKELFPQGGFALHGNSKIFGVLGIALAIYATAKPEKKKVVAGLLIPATLTAVVAGITEPIEFTFLFISPVLFIVHAFLAGIMAATMYAFGIVGNMGGGMIEMATQNWIPLFHNHWMTYVTQWMIGLSFTAIYFFMFRYLIVKLNVATPGREKENGTDAKLYTKKDYKAQKQHGSNKDAAPTDAYSNQALLVLEALGGADNIADVTNCATRLRVSVIDETKVQADATFRASGAHGIVRKGTAIQVIIGLSVPQVRERVERFITKANAQ</sequence>
<keyword evidence="4" id="KW-0762">Sugar transport</keyword>
<dbReference type="Pfam" id="PF02378">
    <property type="entry name" value="PTS_EIIC"/>
    <property type="match status" value="1"/>
</dbReference>
<keyword evidence="10 12" id="KW-0472">Membrane</keyword>
<feature type="domain" description="PTS EIIB type-1" evidence="13">
    <location>
        <begin position="451"/>
        <end position="533"/>
    </location>
</feature>
<dbReference type="NCBIfam" id="TIGR00826">
    <property type="entry name" value="EIIB_glc"/>
    <property type="match status" value="1"/>
</dbReference>
<dbReference type="PROSITE" id="PS01035">
    <property type="entry name" value="PTS_EIIB_TYPE_1_CYS"/>
    <property type="match status" value="1"/>
</dbReference>
<evidence type="ECO:0000259" key="13">
    <source>
        <dbReference type="PROSITE" id="PS51098"/>
    </source>
</evidence>
<dbReference type="InterPro" id="IPR001996">
    <property type="entry name" value="PTS_IIB_1"/>
</dbReference>
<dbReference type="SUPFAM" id="SSF55604">
    <property type="entry name" value="Glucose permease domain IIB"/>
    <property type="match status" value="1"/>
</dbReference>
<evidence type="ECO:0000256" key="5">
    <source>
        <dbReference type="ARBA" id="ARBA00022679"/>
    </source>
</evidence>
<feature type="transmembrane region" description="Helical" evidence="12">
    <location>
        <begin position="274"/>
        <end position="298"/>
    </location>
</feature>
<dbReference type="InterPro" id="IPR050429">
    <property type="entry name" value="PTS_Glucose_EIICBA"/>
</dbReference>
<name>A0A1I5ZFW7_9BACI</name>
<keyword evidence="16" id="KW-1185">Reference proteome</keyword>
<feature type="transmembrane region" description="Helical" evidence="12">
    <location>
        <begin position="386"/>
        <end position="406"/>
    </location>
</feature>
<comment type="caution">
    <text evidence="15">The sequence shown here is derived from an EMBL/GenBank/DDBJ whole genome shotgun (WGS) entry which is preliminary data.</text>
</comment>
<evidence type="ECO:0000256" key="7">
    <source>
        <dbReference type="ARBA" id="ARBA00022692"/>
    </source>
</evidence>
<feature type="transmembrane region" description="Helical" evidence="12">
    <location>
        <begin position="91"/>
        <end position="109"/>
    </location>
</feature>
<feature type="transmembrane region" description="Helical" evidence="12">
    <location>
        <begin position="305"/>
        <end position="322"/>
    </location>
</feature>
<dbReference type="InterPro" id="IPR010975">
    <property type="entry name" value="PTS_IIBC_a_glc"/>
</dbReference>
<dbReference type="NCBIfam" id="TIGR02005">
    <property type="entry name" value="PTS-IIBC-alpha"/>
    <property type="match status" value="1"/>
</dbReference>
<evidence type="ECO:0000313" key="15">
    <source>
        <dbReference type="EMBL" id="SFQ55017.1"/>
    </source>
</evidence>
<dbReference type="GeneID" id="93710672"/>
<dbReference type="InterPro" id="IPR003352">
    <property type="entry name" value="PTS_EIIC"/>
</dbReference>
<dbReference type="PANTHER" id="PTHR30009">
    <property type="entry name" value="CYTOCHROME C-TYPE SYNTHESIS PROTEIN AND PTS TRANSMEMBRANE COMPONENT"/>
    <property type="match status" value="1"/>
</dbReference>
<evidence type="ECO:0000256" key="6">
    <source>
        <dbReference type="ARBA" id="ARBA00022683"/>
    </source>
</evidence>
<evidence type="ECO:0000256" key="12">
    <source>
        <dbReference type="SAM" id="Phobius"/>
    </source>
</evidence>
<comment type="subcellular location">
    <subcellularLocation>
        <location evidence="1">Cell membrane</location>
        <topology evidence="1">Multi-pass membrane protein</topology>
    </subcellularLocation>
</comment>
<evidence type="ECO:0000256" key="1">
    <source>
        <dbReference type="ARBA" id="ARBA00004651"/>
    </source>
</evidence>
<feature type="transmembrane region" description="Helical" evidence="12">
    <location>
        <begin position="233"/>
        <end position="254"/>
    </location>
</feature>
<keyword evidence="2" id="KW-0813">Transport</keyword>
<dbReference type="InterPro" id="IPR018113">
    <property type="entry name" value="PTrfase_EIIB_Cys"/>
</dbReference>
<keyword evidence="7 12" id="KW-0812">Transmembrane</keyword>
<dbReference type="Gene3D" id="3.30.1360.60">
    <property type="entry name" value="Glucose permease domain IIB"/>
    <property type="match status" value="1"/>
</dbReference>
<dbReference type="InterPro" id="IPR036878">
    <property type="entry name" value="Glu_permease_IIB"/>
</dbReference>
<evidence type="ECO:0000256" key="9">
    <source>
        <dbReference type="ARBA" id="ARBA00022989"/>
    </source>
</evidence>
<dbReference type="PANTHER" id="PTHR30009:SF12">
    <property type="entry name" value="PHOSPHOTRANSFERASE IIC COMPONENT GLVC"/>
    <property type="match status" value="1"/>
</dbReference>
<dbReference type="CDD" id="cd00212">
    <property type="entry name" value="PTS_IIB_glc"/>
    <property type="match status" value="1"/>
</dbReference>
<feature type="transmembrane region" description="Helical" evidence="12">
    <location>
        <begin position="12"/>
        <end position="32"/>
    </location>
</feature>
<dbReference type="InterPro" id="IPR013013">
    <property type="entry name" value="PTS_EIIC_1"/>
</dbReference>
<dbReference type="PROSITE" id="PS51103">
    <property type="entry name" value="PTS_EIIC_TYPE_1"/>
    <property type="match status" value="1"/>
</dbReference>
<proteinExistence type="predicted"/>
<evidence type="ECO:0000313" key="16">
    <source>
        <dbReference type="Proteomes" id="UP000182762"/>
    </source>
</evidence>
<evidence type="ECO:0000256" key="2">
    <source>
        <dbReference type="ARBA" id="ARBA00022448"/>
    </source>
</evidence>
<reference evidence="15 16" key="1">
    <citation type="submission" date="2016-10" db="EMBL/GenBank/DDBJ databases">
        <authorList>
            <person name="Varghese N."/>
            <person name="Submissions S."/>
        </authorList>
    </citation>
    <scope>NUCLEOTIDE SEQUENCE [LARGE SCALE GENOMIC DNA]</scope>
    <source>
        <strain evidence="15 16">DSM 13796</strain>
    </source>
</reference>
<feature type="transmembrane region" description="Helical" evidence="12">
    <location>
        <begin position="202"/>
        <end position="221"/>
    </location>
</feature>
<dbReference type="RefSeq" id="WP_061804304.1">
    <property type="nucleotide sequence ID" value="NZ_FOXX01000004.1"/>
</dbReference>
<protein>
    <submittedName>
        <fullName evidence="15">PTS system maltose-specific IIB component, Glc family /PTS system maltose-specific IIC component, Glc family</fullName>
    </submittedName>
</protein>
<evidence type="ECO:0000256" key="8">
    <source>
        <dbReference type="ARBA" id="ARBA00022777"/>
    </source>
</evidence>
<organism evidence="15 16">
    <name type="scientific">Priestia endophytica DSM 13796</name>
    <dbReference type="NCBI Taxonomy" id="1121089"/>
    <lineage>
        <taxon>Bacteria</taxon>
        <taxon>Bacillati</taxon>
        <taxon>Bacillota</taxon>
        <taxon>Bacilli</taxon>
        <taxon>Bacillales</taxon>
        <taxon>Bacillaceae</taxon>
        <taxon>Priestia</taxon>
    </lineage>
</organism>
<keyword evidence="6" id="KW-0598">Phosphotransferase system</keyword>
<dbReference type="EMBL" id="FOXX01000004">
    <property type="protein sequence ID" value="SFQ55017.1"/>
    <property type="molecule type" value="Genomic_DNA"/>
</dbReference>
<evidence type="ECO:0000256" key="10">
    <source>
        <dbReference type="ARBA" id="ARBA00023136"/>
    </source>
</evidence>